<dbReference type="EMBL" id="FQUT01000001">
    <property type="protein sequence ID" value="SHE48402.1"/>
    <property type="molecule type" value="Genomic_DNA"/>
</dbReference>
<evidence type="ECO:0000313" key="1">
    <source>
        <dbReference type="EMBL" id="SHE48402.1"/>
    </source>
</evidence>
<evidence type="ECO:0000313" key="2">
    <source>
        <dbReference type="Proteomes" id="UP000184518"/>
    </source>
</evidence>
<proteinExistence type="predicted"/>
<dbReference type="RefSeq" id="WP_072952883.1">
    <property type="nucleotide sequence ID" value="NZ_JBHSOO010000001.1"/>
</dbReference>
<gene>
    <name evidence="1" type="ORF">SAMN05443633_101334</name>
</gene>
<dbReference type="AlphaFoldDB" id="A0A1M4TV97"/>
<organism evidence="1 2">
    <name type="scientific">Chryseobacterium arachidis</name>
    <dbReference type="NCBI Taxonomy" id="1416778"/>
    <lineage>
        <taxon>Bacteria</taxon>
        <taxon>Pseudomonadati</taxon>
        <taxon>Bacteroidota</taxon>
        <taxon>Flavobacteriia</taxon>
        <taxon>Flavobacteriales</taxon>
        <taxon>Weeksellaceae</taxon>
        <taxon>Chryseobacterium group</taxon>
        <taxon>Chryseobacterium</taxon>
    </lineage>
</organism>
<protein>
    <submittedName>
        <fullName evidence="1">Uncharacterized protein</fullName>
    </submittedName>
</protein>
<reference evidence="2" key="1">
    <citation type="submission" date="2016-11" db="EMBL/GenBank/DDBJ databases">
        <authorList>
            <person name="Varghese N."/>
            <person name="Submissions S."/>
        </authorList>
    </citation>
    <scope>NUCLEOTIDE SEQUENCE [LARGE SCALE GENOMIC DNA]</scope>
    <source>
        <strain evidence="2">DSM 27619</strain>
    </source>
</reference>
<name>A0A1M4TV97_9FLAO</name>
<dbReference type="Proteomes" id="UP000184518">
    <property type="component" value="Unassembled WGS sequence"/>
</dbReference>
<keyword evidence="2" id="KW-1185">Reference proteome</keyword>
<accession>A0A1M4TV97</accession>
<sequence length="72" mass="8519">MSSSKNNFLDLIAAEIKEFYGIIIPVYTQEQKIVYTLSESFSGLFQKKLYVYFLSGKAIDYRERYFIFGFTF</sequence>